<dbReference type="EMBL" id="FN649760">
    <property type="protein sequence ID" value="CBJ34129.1"/>
    <property type="molecule type" value="Genomic_DNA"/>
</dbReference>
<dbReference type="Proteomes" id="UP000002630">
    <property type="component" value="Unassembled WGS sequence"/>
</dbReference>
<dbReference type="AlphaFoldDB" id="D7FHE7"/>
<keyword evidence="3" id="KW-1185">Reference proteome</keyword>
<protein>
    <submittedName>
        <fullName evidence="2">Uncharacterized protein</fullName>
    </submittedName>
</protein>
<dbReference type="InParanoid" id="D7FHE7"/>
<name>D7FHE7_ECTSI</name>
<evidence type="ECO:0000256" key="1">
    <source>
        <dbReference type="SAM" id="MobiDB-lite"/>
    </source>
</evidence>
<evidence type="ECO:0000313" key="2">
    <source>
        <dbReference type="EMBL" id="CBJ34129.1"/>
    </source>
</evidence>
<evidence type="ECO:0000313" key="3">
    <source>
        <dbReference type="Proteomes" id="UP000002630"/>
    </source>
</evidence>
<accession>D7FHE7</accession>
<organism evidence="2 3">
    <name type="scientific">Ectocarpus siliculosus</name>
    <name type="common">Brown alga</name>
    <name type="synonym">Conferva siliculosa</name>
    <dbReference type="NCBI Taxonomy" id="2880"/>
    <lineage>
        <taxon>Eukaryota</taxon>
        <taxon>Sar</taxon>
        <taxon>Stramenopiles</taxon>
        <taxon>Ochrophyta</taxon>
        <taxon>PX clade</taxon>
        <taxon>Phaeophyceae</taxon>
        <taxon>Ectocarpales</taxon>
        <taxon>Ectocarpaceae</taxon>
        <taxon>Ectocarpus</taxon>
    </lineage>
</organism>
<gene>
    <name evidence="2" type="ORF">Esi_1072_0001</name>
</gene>
<feature type="region of interest" description="Disordered" evidence="1">
    <location>
        <begin position="1"/>
        <end position="25"/>
    </location>
</feature>
<proteinExistence type="predicted"/>
<sequence>MRTAWRNTCAPPRSRPWLPGSGRTVTHPVATRRYAGLSEISWKHAVRARSWCALARTQATS</sequence>
<reference evidence="2 3" key="1">
    <citation type="journal article" date="2010" name="Nature">
        <title>The Ectocarpus genome and the independent evolution of multicellularity in brown algae.</title>
        <authorList>
            <person name="Cock J.M."/>
            <person name="Sterck L."/>
            <person name="Rouze P."/>
            <person name="Scornet D."/>
            <person name="Allen A.E."/>
            <person name="Amoutzias G."/>
            <person name="Anthouard V."/>
            <person name="Artiguenave F."/>
            <person name="Aury J.M."/>
            <person name="Badger J.H."/>
            <person name="Beszteri B."/>
            <person name="Billiau K."/>
            <person name="Bonnet E."/>
            <person name="Bothwell J.H."/>
            <person name="Bowler C."/>
            <person name="Boyen C."/>
            <person name="Brownlee C."/>
            <person name="Carrano C.J."/>
            <person name="Charrier B."/>
            <person name="Cho G.Y."/>
            <person name="Coelho S.M."/>
            <person name="Collen J."/>
            <person name="Corre E."/>
            <person name="Da Silva C."/>
            <person name="Delage L."/>
            <person name="Delaroque N."/>
            <person name="Dittami S.M."/>
            <person name="Doulbeau S."/>
            <person name="Elias M."/>
            <person name="Farnham G."/>
            <person name="Gachon C.M."/>
            <person name="Gschloessl B."/>
            <person name="Heesch S."/>
            <person name="Jabbari K."/>
            <person name="Jubin C."/>
            <person name="Kawai H."/>
            <person name="Kimura K."/>
            <person name="Kloareg B."/>
            <person name="Kupper F.C."/>
            <person name="Lang D."/>
            <person name="Le Bail A."/>
            <person name="Leblanc C."/>
            <person name="Lerouge P."/>
            <person name="Lohr M."/>
            <person name="Lopez P.J."/>
            <person name="Martens C."/>
            <person name="Maumus F."/>
            <person name="Michel G."/>
            <person name="Miranda-Saavedra D."/>
            <person name="Morales J."/>
            <person name="Moreau H."/>
            <person name="Motomura T."/>
            <person name="Nagasato C."/>
            <person name="Napoli C.A."/>
            <person name="Nelson D.R."/>
            <person name="Nyvall-Collen P."/>
            <person name="Peters A.F."/>
            <person name="Pommier C."/>
            <person name="Potin P."/>
            <person name="Poulain J."/>
            <person name="Quesneville H."/>
            <person name="Read B."/>
            <person name="Rensing S.A."/>
            <person name="Ritter A."/>
            <person name="Rousvoal S."/>
            <person name="Samanta M."/>
            <person name="Samson G."/>
            <person name="Schroeder D.C."/>
            <person name="Segurens B."/>
            <person name="Strittmatter M."/>
            <person name="Tonon T."/>
            <person name="Tregear J.W."/>
            <person name="Valentin K."/>
            <person name="von Dassow P."/>
            <person name="Yamagishi T."/>
            <person name="Van de Peer Y."/>
            <person name="Wincker P."/>
        </authorList>
    </citation>
    <scope>NUCLEOTIDE SEQUENCE [LARGE SCALE GENOMIC DNA]</scope>
    <source>
        <strain evidence="3">Ec32 / CCAP1310/4</strain>
    </source>
</reference>